<dbReference type="InterPro" id="IPR050570">
    <property type="entry name" value="Cell_wall_metabolism_enzyme"/>
</dbReference>
<feature type="coiled-coil region" evidence="1">
    <location>
        <begin position="25"/>
        <end position="115"/>
    </location>
</feature>
<evidence type="ECO:0000259" key="4">
    <source>
        <dbReference type="Pfam" id="PF01551"/>
    </source>
</evidence>
<keyword evidence="1" id="KW-0175">Coiled coil</keyword>
<organism evidence="5 6">
    <name type="scientific">Synergistes jonesii</name>
    <dbReference type="NCBI Taxonomy" id="2754"/>
    <lineage>
        <taxon>Bacteria</taxon>
        <taxon>Thermotogati</taxon>
        <taxon>Synergistota</taxon>
        <taxon>Synergistia</taxon>
        <taxon>Synergistales</taxon>
        <taxon>Synergistaceae</taxon>
        <taxon>Synergistes</taxon>
    </lineage>
</organism>
<accession>A0A073J1E6</accession>
<dbReference type="SUPFAM" id="SSF57997">
    <property type="entry name" value="Tropomyosin"/>
    <property type="match status" value="1"/>
</dbReference>
<keyword evidence="6" id="KW-1185">Reference proteome</keyword>
<dbReference type="AlphaFoldDB" id="A0A073J1E6"/>
<dbReference type="GO" id="GO:0004222">
    <property type="term" value="F:metalloendopeptidase activity"/>
    <property type="evidence" value="ECO:0007669"/>
    <property type="project" value="TreeGrafter"/>
</dbReference>
<keyword evidence="3" id="KW-0732">Signal</keyword>
<dbReference type="InterPro" id="IPR016047">
    <property type="entry name" value="M23ase_b-sheet_dom"/>
</dbReference>
<name>A0A073J1E6_9BACT</name>
<dbReference type="STRING" id="2754.EH55_09870"/>
<gene>
    <name evidence="5" type="ORF">EH55_09870</name>
</gene>
<dbReference type="PANTHER" id="PTHR21666:SF270">
    <property type="entry name" value="MUREIN HYDROLASE ACTIVATOR ENVC"/>
    <property type="match status" value="1"/>
</dbReference>
<dbReference type="eggNOG" id="COG4942">
    <property type="taxonomic scope" value="Bacteria"/>
</dbReference>
<dbReference type="PANTHER" id="PTHR21666">
    <property type="entry name" value="PEPTIDASE-RELATED"/>
    <property type="match status" value="1"/>
</dbReference>
<evidence type="ECO:0000256" key="3">
    <source>
        <dbReference type="SAM" id="SignalP"/>
    </source>
</evidence>
<reference evidence="5 6" key="1">
    <citation type="submission" date="2014-04" db="EMBL/GenBank/DDBJ databases">
        <title>Draft Genome Sequence of Synergistes jonesii.</title>
        <authorList>
            <person name="Coil D.A."/>
            <person name="Eisen J.A."/>
            <person name="Holland-Moritz H.E."/>
        </authorList>
    </citation>
    <scope>NUCLEOTIDE SEQUENCE [LARGE SCALE GENOMIC DNA]</scope>
    <source>
        <strain evidence="5 6">78-1</strain>
    </source>
</reference>
<evidence type="ECO:0000256" key="2">
    <source>
        <dbReference type="SAM" id="MobiDB-lite"/>
    </source>
</evidence>
<dbReference type="CDD" id="cd12797">
    <property type="entry name" value="M23_peptidase"/>
    <property type="match status" value="1"/>
</dbReference>
<dbReference type="Gene3D" id="6.10.250.3150">
    <property type="match status" value="1"/>
</dbReference>
<feature type="region of interest" description="Disordered" evidence="2">
    <location>
        <begin position="182"/>
        <end position="202"/>
    </location>
</feature>
<feature type="chain" id="PRO_5001690213" evidence="3">
    <location>
        <begin position="28"/>
        <end position="404"/>
    </location>
</feature>
<protein>
    <submittedName>
        <fullName evidence="5">Peptidase M23</fullName>
    </submittedName>
</protein>
<dbReference type="EMBL" id="JMKI01000047">
    <property type="protein sequence ID" value="KEJ91502.1"/>
    <property type="molecule type" value="Genomic_DNA"/>
</dbReference>
<dbReference type="Pfam" id="PF01551">
    <property type="entry name" value="Peptidase_M23"/>
    <property type="match status" value="1"/>
</dbReference>
<dbReference type="GeneID" id="90984410"/>
<comment type="caution">
    <text evidence="5">The sequence shown here is derived from an EMBL/GenBank/DDBJ whole genome shotgun (WGS) entry which is preliminary data.</text>
</comment>
<dbReference type="SUPFAM" id="SSF51261">
    <property type="entry name" value="Duplicated hybrid motif"/>
    <property type="match status" value="1"/>
</dbReference>
<evidence type="ECO:0000313" key="5">
    <source>
        <dbReference type="EMBL" id="KEJ91502.1"/>
    </source>
</evidence>
<feature type="domain" description="M23ase beta-sheet core" evidence="4">
    <location>
        <begin position="305"/>
        <end position="399"/>
    </location>
</feature>
<dbReference type="Proteomes" id="UP000027665">
    <property type="component" value="Unassembled WGS sequence"/>
</dbReference>
<evidence type="ECO:0000313" key="6">
    <source>
        <dbReference type="Proteomes" id="UP000027665"/>
    </source>
</evidence>
<proteinExistence type="predicted"/>
<evidence type="ECO:0000256" key="1">
    <source>
        <dbReference type="SAM" id="Coils"/>
    </source>
</evidence>
<dbReference type="InterPro" id="IPR011055">
    <property type="entry name" value="Dup_hybrid_motif"/>
</dbReference>
<dbReference type="OrthoDB" id="9809488at2"/>
<dbReference type="Gene3D" id="2.70.70.10">
    <property type="entry name" value="Glucose Permease (Domain IIA)"/>
    <property type="match status" value="1"/>
</dbReference>
<dbReference type="RefSeq" id="WP_037977914.1">
    <property type="nucleotide sequence ID" value="NZ_JMKI01000047.1"/>
</dbReference>
<feature type="signal peptide" evidence="3">
    <location>
        <begin position="1"/>
        <end position="27"/>
    </location>
</feature>
<feature type="compositionally biased region" description="Basic and acidic residues" evidence="2">
    <location>
        <begin position="184"/>
        <end position="202"/>
    </location>
</feature>
<sequence>MGFSAKKFLPLLLLLVAAALCSEPALAAAKTAAQIENEIKQQEQAYKKIQSQMSRVNRNIQDKQRQEKSVTQQIGVLSQKISLTQQRANVVASKIKKLQNNIFTLARDIEKANKDIRTAQGVLKKRLIDIYKYGGVAEFNLLMSSQGAEDALANAYLLGRIADQDKKLINDLTERKHRLTMTQEELRREQTKLKGQNDDLRQQNRELKSAADERNALLSKVRKDKALFIAQQQELMRASQEMQSAIKKLLAEKQRLREEERRKKGAAARPSTTYYKGGRLMWPVQGTINSPFGTRVHPVFKTKITHTGIDIGAPKGAPVGAAEAGEVLYTGWMRGYGQVVVIDHGGNLTTVYAHLSKIETSENARVKRGSVIGRVGSTGITTGNHLHFEVRVNGNAVNPMNYLR</sequence>